<accession>A0A4R6DEK9</accession>
<sequence length="279" mass="30991">MSSVSDVIDQQNALAILTFDRLGSGWQRSTSVFVSLGVTARIERAVDTGVAVIHTPPADLAEFEAWSRLREVMAEPEQGAWFTGRLRLDSSGAYQFEFSWDDEPRWPLLIDIDGQLVDSLPVENSELREDMVMHPRPAATTPPWLVERLGASPLHFSDRWDARLEPLGSSPNWSIVREMVRDTIQLLGDDRDAVLERDVITEAVYSELLASTRVSQMMRLLRDAAAAGVVDEPAQLNSDEGGPSRDAISNDQAFHRNVVVLLSLIDQLADQEIANVVKS</sequence>
<comment type="caution">
    <text evidence="1">The sequence shown here is derived from an EMBL/GenBank/DDBJ whole genome shotgun (WGS) entry which is preliminary data.</text>
</comment>
<name>A0A4R6DEK9_9MICO</name>
<dbReference type="OrthoDB" id="6957847at2"/>
<dbReference type="SUPFAM" id="SSF160424">
    <property type="entry name" value="BH3703-like"/>
    <property type="match status" value="1"/>
</dbReference>
<dbReference type="InterPro" id="IPR036170">
    <property type="entry name" value="YezG-like_sf"/>
</dbReference>
<dbReference type="EMBL" id="SNVW01000010">
    <property type="protein sequence ID" value="TDN42893.1"/>
    <property type="molecule type" value="Genomic_DNA"/>
</dbReference>
<dbReference type="AlphaFoldDB" id="A0A4R6DEK9"/>
<gene>
    <name evidence="1" type="ORF">EDF64_110154</name>
</gene>
<evidence type="ECO:0000313" key="1">
    <source>
        <dbReference type="EMBL" id="TDN42893.1"/>
    </source>
</evidence>
<protein>
    <submittedName>
        <fullName evidence="1">Uncharacterized protein</fullName>
    </submittedName>
</protein>
<proteinExistence type="predicted"/>
<reference evidence="1 2" key="1">
    <citation type="submission" date="2019-03" db="EMBL/GenBank/DDBJ databases">
        <title>Genomic analyses of the natural microbiome of Caenorhabditis elegans.</title>
        <authorList>
            <person name="Samuel B."/>
        </authorList>
    </citation>
    <scope>NUCLEOTIDE SEQUENCE [LARGE SCALE GENOMIC DNA]</scope>
    <source>
        <strain evidence="1 2">JUb65</strain>
    </source>
</reference>
<dbReference type="RefSeq" id="WP_133520619.1">
    <property type="nucleotide sequence ID" value="NZ_SNVW01000010.1"/>
</dbReference>
<dbReference type="Proteomes" id="UP000295764">
    <property type="component" value="Unassembled WGS sequence"/>
</dbReference>
<evidence type="ECO:0000313" key="2">
    <source>
        <dbReference type="Proteomes" id="UP000295764"/>
    </source>
</evidence>
<organism evidence="1 2">
    <name type="scientific">Curtobacterium flaccumfaciens</name>
    <dbReference type="NCBI Taxonomy" id="2035"/>
    <lineage>
        <taxon>Bacteria</taxon>
        <taxon>Bacillati</taxon>
        <taxon>Actinomycetota</taxon>
        <taxon>Actinomycetes</taxon>
        <taxon>Micrococcales</taxon>
        <taxon>Microbacteriaceae</taxon>
        <taxon>Curtobacterium</taxon>
    </lineage>
</organism>